<reference evidence="1 2" key="1">
    <citation type="journal article" date="2019" name="Int. J. Syst. Evol. Microbiol.">
        <title>The Global Catalogue of Microorganisms (GCM) 10K type strain sequencing project: providing services to taxonomists for standard genome sequencing and annotation.</title>
        <authorList>
            <consortium name="The Broad Institute Genomics Platform"/>
            <consortium name="The Broad Institute Genome Sequencing Center for Infectious Disease"/>
            <person name="Wu L."/>
            <person name="Ma J."/>
        </authorList>
    </citation>
    <scope>NUCLEOTIDE SEQUENCE [LARGE SCALE GENOMIC DNA]</scope>
    <source>
        <strain evidence="1 2">JCM 13004</strain>
    </source>
</reference>
<gene>
    <name evidence="1" type="ORF">GCM10009665_54800</name>
</gene>
<evidence type="ECO:0000313" key="2">
    <source>
        <dbReference type="Proteomes" id="UP001500037"/>
    </source>
</evidence>
<proteinExistence type="predicted"/>
<dbReference type="EMBL" id="BAAALF010000124">
    <property type="protein sequence ID" value="GAA1257475.1"/>
    <property type="molecule type" value="Genomic_DNA"/>
</dbReference>
<keyword evidence="2" id="KW-1185">Reference proteome</keyword>
<comment type="caution">
    <text evidence="1">The sequence shown here is derived from an EMBL/GenBank/DDBJ whole genome shotgun (WGS) entry which is preliminary data.</text>
</comment>
<protein>
    <submittedName>
        <fullName evidence="1">Uncharacterized protein</fullName>
    </submittedName>
</protein>
<dbReference type="RefSeq" id="WP_344444681.1">
    <property type="nucleotide sequence ID" value="NZ_BAAALF010000124.1"/>
</dbReference>
<name>A0ABN1WNZ6_9ACTN</name>
<evidence type="ECO:0000313" key="1">
    <source>
        <dbReference type="EMBL" id="GAA1257475.1"/>
    </source>
</evidence>
<sequence length="242" mass="27582">MVEAEVDVMVAGEGLRVYPEAAEVFVADQPELARHLHPLVSIDLARVDPAWHGWIHLVSPLEPAEGYLGDHTPAFHGALQRANWLGFAMDGDQGDRYRLLGDLRYFVRATTPEELPEPWPGFREELAAHCERQERSYRAHREVFRREGRLLMLDEDDVPYSHDAVALLEQLGGGAEPGNWADFELFRLEEDGEFVRPVSAAGHPFRFVAAVPGWHYRRSGADWILLFFEPVERLALLTFDWS</sequence>
<dbReference type="Proteomes" id="UP001500037">
    <property type="component" value="Unassembled WGS sequence"/>
</dbReference>
<accession>A0ABN1WNZ6</accession>
<organism evidence="1 2">
    <name type="scientific">Kitasatospora nipponensis</name>
    <dbReference type="NCBI Taxonomy" id="258049"/>
    <lineage>
        <taxon>Bacteria</taxon>
        <taxon>Bacillati</taxon>
        <taxon>Actinomycetota</taxon>
        <taxon>Actinomycetes</taxon>
        <taxon>Kitasatosporales</taxon>
        <taxon>Streptomycetaceae</taxon>
        <taxon>Kitasatospora</taxon>
    </lineage>
</organism>